<keyword evidence="1" id="KW-1185">Reference proteome</keyword>
<dbReference type="AlphaFoldDB" id="A0A7I4YXY5"/>
<proteinExistence type="predicted"/>
<name>A0A7I4YXY5_HAECO</name>
<evidence type="ECO:0000313" key="1">
    <source>
        <dbReference type="Proteomes" id="UP000025227"/>
    </source>
</evidence>
<dbReference type="WBParaSite" id="HCON_00153410-00001">
    <property type="protein sequence ID" value="HCON_00153410-00001"/>
    <property type="gene ID" value="HCON_00153410"/>
</dbReference>
<organism evidence="1 2">
    <name type="scientific">Haemonchus contortus</name>
    <name type="common">Barber pole worm</name>
    <dbReference type="NCBI Taxonomy" id="6289"/>
    <lineage>
        <taxon>Eukaryota</taxon>
        <taxon>Metazoa</taxon>
        <taxon>Ecdysozoa</taxon>
        <taxon>Nematoda</taxon>
        <taxon>Chromadorea</taxon>
        <taxon>Rhabditida</taxon>
        <taxon>Rhabditina</taxon>
        <taxon>Rhabditomorpha</taxon>
        <taxon>Strongyloidea</taxon>
        <taxon>Trichostrongylidae</taxon>
        <taxon>Haemonchus</taxon>
    </lineage>
</organism>
<evidence type="ECO:0000313" key="2">
    <source>
        <dbReference type="WBParaSite" id="HCON_00153410-00001"/>
    </source>
</evidence>
<accession>A0A7I4YXY5</accession>
<sequence length="147" mass="16954">MTPVARTVLNKAIRVRVKNDYREYATRRAREAAEKATSIKRTFISTCSKTTTPECLTKAEGTVLRNRKDIEKEIRTFFQDLFSSKVHVEAYSEPSESENDKSNEEEWGILELEVVQAIRQMRRGKAPGPDQIRPKHLKCLQEVFAKP</sequence>
<reference evidence="2" key="1">
    <citation type="submission" date="2020-12" db="UniProtKB">
        <authorList>
            <consortium name="WormBaseParasite"/>
        </authorList>
    </citation>
    <scope>IDENTIFICATION</scope>
    <source>
        <strain evidence="2">MHco3</strain>
    </source>
</reference>
<dbReference type="Proteomes" id="UP000025227">
    <property type="component" value="Unplaced"/>
</dbReference>
<dbReference type="OrthoDB" id="410104at2759"/>
<protein>
    <submittedName>
        <fullName evidence="2">Transposase</fullName>
    </submittedName>
</protein>